<dbReference type="GO" id="GO:0008270">
    <property type="term" value="F:zinc ion binding"/>
    <property type="evidence" value="ECO:0007669"/>
    <property type="project" value="UniProtKB-KW"/>
</dbReference>
<dbReference type="InParanoid" id="A0A2P6NIM7"/>
<dbReference type="EMBL" id="MDYQ01000075">
    <property type="protein sequence ID" value="PRP83818.1"/>
    <property type="molecule type" value="Genomic_DNA"/>
</dbReference>
<accession>A0A2P6NIM7</accession>
<dbReference type="GO" id="GO:0006355">
    <property type="term" value="P:regulation of DNA-templated transcription"/>
    <property type="evidence" value="ECO:0007669"/>
    <property type="project" value="InterPro"/>
</dbReference>
<dbReference type="PANTHER" id="PTHR45658">
    <property type="entry name" value="GATA TRANSCRIPTION FACTOR"/>
    <property type="match status" value="1"/>
</dbReference>
<dbReference type="PROSITE" id="PS50114">
    <property type="entry name" value="GATA_ZN_FINGER_2"/>
    <property type="match status" value="1"/>
</dbReference>
<keyword evidence="1" id="KW-0479">Metal-binding</keyword>
<protein>
    <recommendedName>
        <fullName evidence="5">GATA-type domain-containing protein</fullName>
    </recommendedName>
</protein>
<evidence type="ECO:0000256" key="1">
    <source>
        <dbReference type="ARBA" id="ARBA00022723"/>
    </source>
</evidence>
<dbReference type="STRING" id="1890364.A0A2P6NIM7"/>
<evidence type="ECO:0000256" key="2">
    <source>
        <dbReference type="ARBA" id="ARBA00022771"/>
    </source>
</evidence>
<dbReference type="GO" id="GO:0043565">
    <property type="term" value="F:sequence-specific DNA binding"/>
    <property type="evidence" value="ECO:0007669"/>
    <property type="project" value="InterPro"/>
</dbReference>
<dbReference type="Proteomes" id="UP000241769">
    <property type="component" value="Unassembled WGS sequence"/>
</dbReference>
<dbReference type="AlphaFoldDB" id="A0A2P6NIM7"/>
<comment type="caution">
    <text evidence="6">The sequence shown here is derived from an EMBL/GenBank/DDBJ whole genome shotgun (WGS) entry which is preliminary data.</text>
</comment>
<organism evidence="6 7">
    <name type="scientific">Planoprotostelium fungivorum</name>
    <dbReference type="NCBI Taxonomy" id="1890364"/>
    <lineage>
        <taxon>Eukaryota</taxon>
        <taxon>Amoebozoa</taxon>
        <taxon>Evosea</taxon>
        <taxon>Variosea</taxon>
        <taxon>Cavosteliida</taxon>
        <taxon>Cavosteliaceae</taxon>
        <taxon>Planoprotostelium</taxon>
    </lineage>
</organism>
<name>A0A2P6NIM7_9EUKA</name>
<evidence type="ECO:0000256" key="3">
    <source>
        <dbReference type="ARBA" id="ARBA00022833"/>
    </source>
</evidence>
<proteinExistence type="predicted"/>
<keyword evidence="3" id="KW-0862">Zinc</keyword>
<reference evidence="6 7" key="1">
    <citation type="journal article" date="2018" name="Genome Biol. Evol.">
        <title>Multiple Roots of Fruiting Body Formation in Amoebozoa.</title>
        <authorList>
            <person name="Hillmann F."/>
            <person name="Forbes G."/>
            <person name="Novohradska S."/>
            <person name="Ferling I."/>
            <person name="Riege K."/>
            <person name="Groth M."/>
            <person name="Westermann M."/>
            <person name="Marz M."/>
            <person name="Spaller T."/>
            <person name="Winckler T."/>
            <person name="Schaap P."/>
            <person name="Glockner G."/>
        </authorList>
    </citation>
    <scope>NUCLEOTIDE SEQUENCE [LARGE SCALE GENOMIC DNA]</scope>
    <source>
        <strain evidence="6 7">Jena</strain>
    </source>
</reference>
<dbReference type="CDD" id="cd00202">
    <property type="entry name" value="ZnF_GATA"/>
    <property type="match status" value="1"/>
</dbReference>
<keyword evidence="2 4" id="KW-0863">Zinc-finger</keyword>
<dbReference type="InterPro" id="IPR051140">
    <property type="entry name" value="GATA_TF"/>
</dbReference>
<gene>
    <name evidence="6" type="ORF">PROFUN_08933</name>
</gene>
<dbReference type="Pfam" id="PF00320">
    <property type="entry name" value="GATA"/>
    <property type="match status" value="1"/>
</dbReference>
<dbReference type="InterPro" id="IPR000679">
    <property type="entry name" value="Znf_GATA"/>
</dbReference>
<evidence type="ECO:0000313" key="7">
    <source>
        <dbReference type="Proteomes" id="UP000241769"/>
    </source>
</evidence>
<evidence type="ECO:0000256" key="4">
    <source>
        <dbReference type="PROSITE-ProRule" id="PRU00094"/>
    </source>
</evidence>
<sequence>MSYNFENDLALFGQQQHERSTLQQADTNQQFNFVDTYWKTMLQISKSLQNMFDDAAHEFAFTGSVRPPTQEECMNLMSFGRTLMQLSSQTTTSTEQQTIQHAQTQINDLFAPWLGLKDLFPPAITSLPVHHQHGHLGHSNVTQTKVELPSTPLSIHNITPSTLPNVSSLYESHTLNTNSSITIINDVDSPLLKRETNVNTEQRFQPYASAMSRSRRVRKGKTAKLKNEKVDRSCAWCGVKSTPEWRNGPEYSLLCNACGLQYRNQLKREAKESSSSGSE</sequence>
<dbReference type="SUPFAM" id="SSF57716">
    <property type="entry name" value="Glucocorticoid receptor-like (DNA-binding domain)"/>
    <property type="match status" value="1"/>
</dbReference>
<evidence type="ECO:0000313" key="6">
    <source>
        <dbReference type="EMBL" id="PRP83818.1"/>
    </source>
</evidence>
<dbReference type="Gene3D" id="3.30.50.10">
    <property type="entry name" value="Erythroid Transcription Factor GATA-1, subunit A"/>
    <property type="match status" value="1"/>
</dbReference>
<feature type="domain" description="GATA-type" evidence="5">
    <location>
        <begin position="228"/>
        <end position="263"/>
    </location>
</feature>
<keyword evidence="7" id="KW-1185">Reference proteome</keyword>
<dbReference type="SMART" id="SM00401">
    <property type="entry name" value="ZnF_GATA"/>
    <property type="match status" value="1"/>
</dbReference>
<dbReference type="OrthoDB" id="2162994at2759"/>
<dbReference type="InterPro" id="IPR013088">
    <property type="entry name" value="Znf_NHR/GATA"/>
</dbReference>
<evidence type="ECO:0000259" key="5">
    <source>
        <dbReference type="PROSITE" id="PS50114"/>
    </source>
</evidence>